<dbReference type="EMBL" id="JTHG01000463">
    <property type="protein sequence ID" value="KMO10342.1"/>
    <property type="molecule type" value="Genomic_DNA"/>
</dbReference>
<name>A0ABR5GNH0_9HYPH</name>
<sequence>MRGRLAVLDPARGVERMTRPEIIVAERDVGHGDGWLSIPETSDAILLVVAPGRMTRSRLERLLATLDGAGRFRAQGLLGLVAVEPRRASAARRRTPVSLGGRVRAA</sequence>
<reference evidence="1 2" key="1">
    <citation type="submission" date="2014-11" db="EMBL/GenBank/DDBJ databases">
        <title>Comparative genomics of Methylobacterium species.</title>
        <authorList>
            <person name="Chaudhry V."/>
            <person name="Patil P.B."/>
        </authorList>
    </citation>
    <scope>NUCLEOTIDE SEQUENCE [LARGE SCALE GENOMIC DNA]</scope>
    <source>
        <strain evidence="1 2">SE3.6</strain>
    </source>
</reference>
<accession>A0ABR5GNH0</accession>
<gene>
    <name evidence="1" type="ORF">QR79_31165</name>
</gene>
<organism evidence="1 2">
    <name type="scientific">Methylobacterium indicum</name>
    <dbReference type="NCBI Taxonomy" id="1775910"/>
    <lineage>
        <taxon>Bacteria</taxon>
        <taxon>Pseudomonadati</taxon>
        <taxon>Pseudomonadota</taxon>
        <taxon>Alphaproteobacteria</taxon>
        <taxon>Hyphomicrobiales</taxon>
        <taxon>Methylobacteriaceae</taxon>
        <taxon>Methylobacterium</taxon>
    </lineage>
</organism>
<protein>
    <submittedName>
        <fullName evidence="1">Uncharacterized protein</fullName>
    </submittedName>
</protein>
<comment type="caution">
    <text evidence="1">The sequence shown here is derived from an EMBL/GenBank/DDBJ whole genome shotgun (WGS) entry which is preliminary data.</text>
</comment>
<keyword evidence="2" id="KW-1185">Reference proteome</keyword>
<proteinExistence type="predicted"/>
<evidence type="ECO:0000313" key="2">
    <source>
        <dbReference type="Proteomes" id="UP000036471"/>
    </source>
</evidence>
<evidence type="ECO:0000313" key="1">
    <source>
        <dbReference type="EMBL" id="KMO10342.1"/>
    </source>
</evidence>
<dbReference type="Proteomes" id="UP000036471">
    <property type="component" value="Unassembled WGS sequence"/>
</dbReference>